<dbReference type="Pfam" id="PF01614">
    <property type="entry name" value="IclR_C"/>
    <property type="match status" value="1"/>
</dbReference>
<dbReference type="Gene3D" id="3.30.450.40">
    <property type="match status" value="1"/>
</dbReference>
<proteinExistence type="predicted"/>
<protein>
    <submittedName>
        <fullName evidence="6">DNA-binding IclR family transcriptional regulator</fullName>
    </submittedName>
</protein>
<dbReference type="PANTHER" id="PTHR30136">
    <property type="entry name" value="HELIX-TURN-HELIX TRANSCRIPTIONAL REGULATOR, ICLR FAMILY"/>
    <property type="match status" value="1"/>
</dbReference>
<evidence type="ECO:0000313" key="7">
    <source>
        <dbReference type="Proteomes" id="UP000759443"/>
    </source>
</evidence>
<accession>A0ABS4DST3</accession>
<dbReference type="PROSITE" id="PS51078">
    <property type="entry name" value="ICLR_ED"/>
    <property type="match status" value="1"/>
</dbReference>
<gene>
    <name evidence="6" type="ORF">J2Z17_000175</name>
</gene>
<keyword evidence="7" id="KW-1185">Reference proteome</keyword>
<feature type="domain" description="HTH iclR-type" evidence="4">
    <location>
        <begin position="6"/>
        <end position="67"/>
    </location>
</feature>
<keyword evidence="3" id="KW-0804">Transcription</keyword>
<dbReference type="SUPFAM" id="SSF55781">
    <property type="entry name" value="GAF domain-like"/>
    <property type="match status" value="1"/>
</dbReference>
<evidence type="ECO:0000259" key="4">
    <source>
        <dbReference type="PROSITE" id="PS51077"/>
    </source>
</evidence>
<feature type="domain" description="IclR-ED" evidence="5">
    <location>
        <begin position="68"/>
        <end position="249"/>
    </location>
</feature>
<dbReference type="InterPro" id="IPR036388">
    <property type="entry name" value="WH-like_DNA-bd_sf"/>
</dbReference>
<dbReference type="GO" id="GO:0003677">
    <property type="term" value="F:DNA binding"/>
    <property type="evidence" value="ECO:0007669"/>
    <property type="project" value="UniProtKB-KW"/>
</dbReference>
<dbReference type="RefSeq" id="WP_209941350.1">
    <property type="nucleotide sequence ID" value="NZ_JAGGJU010000001.1"/>
</dbReference>
<organism evidence="6 7">
    <name type="scientific">Rhizobium halophytocola</name>
    <dbReference type="NCBI Taxonomy" id="735519"/>
    <lineage>
        <taxon>Bacteria</taxon>
        <taxon>Pseudomonadati</taxon>
        <taxon>Pseudomonadota</taxon>
        <taxon>Alphaproteobacteria</taxon>
        <taxon>Hyphomicrobiales</taxon>
        <taxon>Rhizobiaceae</taxon>
        <taxon>Rhizobium/Agrobacterium group</taxon>
        <taxon>Rhizobium</taxon>
    </lineage>
</organism>
<dbReference type="InterPro" id="IPR014757">
    <property type="entry name" value="Tscrpt_reg_IclR_C"/>
</dbReference>
<dbReference type="PANTHER" id="PTHR30136:SF35">
    <property type="entry name" value="HTH-TYPE TRANSCRIPTIONAL REGULATOR RV1719"/>
    <property type="match status" value="1"/>
</dbReference>
<evidence type="ECO:0000256" key="1">
    <source>
        <dbReference type="ARBA" id="ARBA00023015"/>
    </source>
</evidence>
<dbReference type="SMART" id="SM00346">
    <property type="entry name" value="HTH_ICLR"/>
    <property type="match status" value="1"/>
</dbReference>
<evidence type="ECO:0000259" key="5">
    <source>
        <dbReference type="PROSITE" id="PS51078"/>
    </source>
</evidence>
<sequence>MVTPLNNSVMKAFAILDLLDDSRQQISARDVADLVGLNAVTAHRFLKTLTATGVLVSPKKGVFRLGNKLVDYGERAKSFRKLAVEIQPFLNRLADETGESAMATTFDGTMITCIAAAHSDKTFLYNARVGARMEAYATANGKLWLAFSDPSAWKSYLAATDLSPFSQNTIVDPVRLQEELDEIRVQGIAFNRAEREDSVAAIAIPILTADGRMIAGMSVYGPTSHFTEDTIRSVRSRLAKTHADIVSIL</sequence>
<evidence type="ECO:0000256" key="2">
    <source>
        <dbReference type="ARBA" id="ARBA00023125"/>
    </source>
</evidence>
<dbReference type="Gene3D" id="1.10.10.10">
    <property type="entry name" value="Winged helix-like DNA-binding domain superfamily/Winged helix DNA-binding domain"/>
    <property type="match status" value="1"/>
</dbReference>
<dbReference type="InterPro" id="IPR029016">
    <property type="entry name" value="GAF-like_dom_sf"/>
</dbReference>
<evidence type="ECO:0000313" key="6">
    <source>
        <dbReference type="EMBL" id="MBP1848758.1"/>
    </source>
</evidence>
<dbReference type="EMBL" id="JAGGJU010000001">
    <property type="protein sequence ID" value="MBP1848758.1"/>
    <property type="molecule type" value="Genomic_DNA"/>
</dbReference>
<keyword evidence="2 6" id="KW-0238">DNA-binding</keyword>
<name>A0ABS4DST3_9HYPH</name>
<keyword evidence="1" id="KW-0805">Transcription regulation</keyword>
<dbReference type="InterPro" id="IPR036390">
    <property type="entry name" value="WH_DNA-bd_sf"/>
</dbReference>
<dbReference type="SUPFAM" id="SSF46785">
    <property type="entry name" value="Winged helix' DNA-binding domain"/>
    <property type="match status" value="1"/>
</dbReference>
<dbReference type="InterPro" id="IPR005471">
    <property type="entry name" value="Tscrpt_reg_IclR_N"/>
</dbReference>
<dbReference type="InterPro" id="IPR050707">
    <property type="entry name" value="HTH_MetabolicPath_Reg"/>
</dbReference>
<reference evidence="6 7" key="1">
    <citation type="submission" date="2021-03" db="EMBL/GenBank/DDBJ databases">
        <title>Genomic Encyclopedia of Type Strains, Phase IV (KMG-IV): sequencing the most valuable type-strain genomes for metagenomic binning, comparative biology and taxonomic classification.</title>
        <authorList>
            <person name="Goeker M."/>
        </authorList>
    </citation>
    <scope>NUCLEOTIDE SEQUENCE [LARGE SCALE GENOMIC DNA]</scope>
    <source>
        <strain evidence="6 7">DSM 21600</strain>
    </source>
</reference>
<dbReference type="Pfam" id="PF09339">
    <property type="entry name" value="HTH_IclR"/>
    <property type="match status" value="1"/>
</dbReference>
<dbReference type="Proteomes" id="UP000759443">
    <property type="component" value="Unassembled WGS sequence"/>
</dbReference>
<dbReference type="PROSITE" id="PS51077">
    <property type="entry name" value="HTH_ICLR"/>
    <property type="match status" value="1"/>
</dbReference>
<comment type="caution">
    <text evidence="6">The sequence shown here is derived from an EMBL/GenBank/DDBJ whole genome shotgun (WGS) entry which is preliminary data.</text>
</comment>
<evidence type="ECO:0000256" key="3">
    <source>
        <dbReference type="ARBA" id="ARBA00023163"/>
    </source>
</evidence>